<evidence type="ECO:0000259" key="2">
    <source>
        <dbReference type="Pfam" id="PF04542"/>
    </source>
</evidence>
<protein>
    <submittedName>
        <fullName evidence="4">RNA polymerase sigma factor SigJ</fullName>
    </submittedName>
</protein>
<reference evidence="4 5" key="1">
    <citation type="submission" date="2015-01" db="EMBL/GenBank/DDBJ databases">
        <title>Paenibacillus swuensis/DY6/whole genome sequencing.</title>
        <authorList>
            <person name="Kim M.K."/>
            <person name="Srinivasan S."/>
            <person name="Lee J.-J."/>
        </authorList>
    </citation>
    <scope>NUCLEOTIDE SEQUENCE [LARGE SCALE GENOMIC DNA]</scope>
    <source>
        <strain evidence="4 5">DY6</strain>
    </source>
</reference>
<dbReference type="Pfam" id="PF04542">
    <property type="entry name" value="Sigma70_r2"/>
    <property type="match status" value="1"/>
</dbReference>
<evidence type="ECO:0000313" key="5">
    <source>
        <dbReference type="Proteomes" id="UP000076927"/>
    </source>
</evidence>
<dbReference type="Proteomes" id="UP000076927">
    <property type="component" value="Chromosome"/>
</dbReference>
<feature type="domain" description="RNA polymerase sigma factor 70 region 4 type 2" evidence="3">
    <location>
        <begin position="109"/>
        <end position="157"/>
    </location>
</feature>
<organism evidence="4 5">
    <name type="scientific">Paenibacillus swuensis</name>
    <dbReference type="NCBI Taxonomy" id="1178515"/>
    <lineage>
        <taxon>Bacteria</taxon>
        <taxon>Bacillati</taxon>
        <taxon>Bacillota</taxon>
        <taxon>Bacilli</taxon>
        <taxon>Bacillales</taxon>
        <taxon>Paenibacillaceae</taxon>
        <taxon>Paenibacillus</taxon>
    </lineage>
</organism>
<dbReference type="EMBL" id="CP011388">
    <property type="protein sequence ID" value="ANE45696.1"/>
    <property type="molecule type" value="Genomic_DNA"/>
</dbReference>
<dbReference type="Gene3D" id="1.10.1740.10">
    <property type="match status" value="1"/>
</dbReference>
<dbReference type="InterPro" id="IPR013249">
    <property type="entry name" value="RNA_pol_sigma70_r4_t2"/>
</dbReference>
<dbReference type="InterPro" id="IPR007627">
    <property type="entry name" value="RNA_pol_sigma70_r2"/>
</dbReference>
<dbReference type="Gene3D" id="1.10.10.10">
    <property type="entry name" value="Winged helix-like DNA-binding domain superfamily/Winged helix DNA-binding domain"/>
    <property type="match status" value="1"/>
</dbReference>
<dbReference type="CDD" id="cd06171">
    <property type="entry name" value="Sigma70_r4"/>
    <property type="match status" value="1"/>
</dbReference>
<dbReference type="InterPro" id="IPR014303">
    <property type="entry name" value="RNA_pol_sigma-70_ECF"/>
</dbReference>
<comment type="subunit">
    <text evidence="1">Interacts transiently with the RNA polymerase catalytic core formed by RpoA, RpoB, RpoC and RpoZ (2 alpha, 1 beta, 1 beta' and 1 omega subunit) to form the RNA polymerase holoenzyme that can initiate transcription.</text>
</comment>
<dbReference type="PATRIC" id="fig|1178515.4.peg.924"/>
<dbReference type="NCBIfam" id="NF007214">
    <property type="entry name" value="PRK09636.1"/>
    <property type="match status" value="1"/>
</dbReference>
<dbReference type="GO" id="GO:0006352">
    <property type="term" value="P:DNA-templated transcription initiation"/>
    <property type="evidence" value="ECO:0007669"/>
    <property type="project" value="InterPro"/>
</dbReference>
<dbReference type="SUPFAM" id="SSF88946">
    <property type="entry name" value="Sigma2 domain of RNA polymerase sigma factors"/>
    <property type="match status" value="1"/>
</dbReference>
<dbReference type="InterPro" id="IPR052704">
    <property type="entry name" value="ECF_Sigma-70_Domain"/>
</dbReference>
<feature type="domain" description="RNA polymerase sigma-70 region 2" evidence="2">
    <location>
        <begin position="6"/>
        <end position="71"/>
    </location>
</feature>
<gene>
    <name evidence="4" type="ORF">SY83_04585</name>
</gene>
<dbReference type="STRING" id="1178515.SY83_04585"/>
<dbReference type="GO" id="GO:0003677">
    <property type="term" value="F:DNA binding"/>
    <property type="evidence" value="ECO:0007669"/>
    <property type="project" value="InterPro"/>
</dbReference>
<proteinExistence type="predicted"/>
<dbReference type="InterPro" id="IPR036388">
    <property type="entry name" value="WH-like_DNA-bd_sf"/>
</dbReference>
<evidence type="ECO:0000313" key="4">
    <source>
        <dbReference type="EMBL" id="ANE45696.1"/>
    </source>
</evidence>
<dbReference type="OrthoDB" id="3211555at2"/>
<accession>A0A172TFI0</accession>
<dbReference type="NCBIfam" id="TIGR02937">
    <property type="entry name" value="sigma70-ECF"/>
    <property type="match status" value="1"/>
</dbReference>
<dbReference type="Gene3D" id="3.10.450.50">
    <property type="match status" value="1"/>
</dbReference>
<dbReference type="SUPFAM" id="SSF88659">
    <property type="entry name" value="Sigma3 and sigma4 domains of RNA polymerase sigma factors"/>
    <property type="match status" value="1"/>
</dbReference>
<evidence type="ECO:0000259" key="3">
    <source>
        <dbReference type="Pfam" id="PF08281"/>
    </source>
</evidence>
<dbReference type="KEGG" id="pswu:SY83_04585"/>
<dbReference type="InterPro" id="IPR013325">
    <property type="entry name" value="RNA_pol_sigma_r2"/>
</dbReference>
<name>A0A172TFI0_9BACL</name>
<dbReference type="SUPFAM" id="SSF54427">
    <property type="entry name" value="NTF2-like"/>
    <property type="match status" value="1"/>
</dbReference>
<dbReference type="Pfam" id="PF08281">
    <property type="entry name" value="Sigma70_r4_2"/>
    <property type="match status" value="1"/>
</dbReference>
<dbReference type="GO" id="GO:0016987">
    <property type="term" value="F:sigma factor activity"/>
    <property type="evidence" value="ECO:0007669"/>
    <property type="project" value="InterPro"/>
</dbReference>
<dbReference type="InterPro" id="IPR013324">
    <property type="entry name" value="RNA_pol_sigma_r3/r4-like"/>
</dbReference>
<dbReference type="AlphaFoldDB" id="A0A172TFI0"/>
<sequence length="289" mass="32885">MSTETIYTAYQPMLFSLAYRMLGSVMDAEDMVQETFITFERLPNNEEIEHKKAYLCRMVTNRCIDLIRSSAKQREVYVGPWLPEPLLDLRDRADDPSVQYLQEESISTAYLLLLQQLNATERAVFLLRKVFHYSYEEIADMLGKSVPNCRQIARRAKNSIHYEPAEQPSVSVLESKVKEFVDSIMNGNIDKILELVREDVVFYSDGGGKVKAAGVPIYGAASVIQLMQSLRKMYTGKFTCTFTTVNGSPGLILTIDEQQSYVYSFAWSGNQIQNIYAVANPDKLRHLKG</sequence>
<evidence type="ECO:0000256" key="1">
    <source>
        <dbReference type="ARBA" id="ARBA00011344"/>
    </source>
</evidence>
<dbReference type="RefSeq" id="WP_068604672.1">
    <property type="nucleotide sequence ID" value="NZ_CP011388.1"/>
</dbReference>
<dbReference type="PANTHER" id="PTHR30173:SF36">
    <property type="entry name" value="ECF RNA POLYMERASE SIGMA FACTOR SIGJ"/>
    <property type="match status" value="1"/>
</dbReference>
<dbReference type="PANTHER" id="PTHR30173">
    <property type="entry name" value="SIGMA 19 FACTOR"/>
    <property type="match status" value="1"/>
</dbReference>
<keyword evidence="5" id="KW-1185">Reference proteome</keyword>
<dbReference type="NCBIfam" id="TIGR02957">
    <property type="entry name" value="SigX4"/>
    <property type="match status" value="1"/>
</dbReference>
<dbReference type="InterPro" id="IPR014284">
    <property type="entry name" value="RNA_pol_sigma-70_dom"/>
</dbReference>
<dbReference type="InterPro" id="IPR032710">
    <property type="entry name" value="NTF2-like_dom_sf"/>
</dbReference>